<evidence type="ECO:0000256" key="1">
    <source>
        <dbReference type="SAM" id="MobiDB-lite"/>
    </source>
</evidence>
<accession>A0AAE0PIG3</accession>
<feature type="signal peptide" evidence="2">
    <location>
        <begin position="1"/>
        <end position="19"/>
    </location>
</feature>
<keyword evidence="4" id="KW-1185">Reference proteome</keyword>
<dbReference type="EMBL" id="JAUTDP010000003">
    <property type="protein sequence ID" value="KAK3400466.1"/>
    <property type="molecule type" value="Genomic_DNA"/>
</dbReference>
<evidence type="ECO:0000313" key="4">
    <source>
        <dbReference type="Proteomes" id="UP001281003"/>
    </source>
</evidence>
<feature type="region of interest" description="Disordered" evidence="1">
    <location>
        <begin position="54"/>
        <end position="79"/>
    </location>
</feature>
<gene>
    <name evidence="3" type="ORF">B0T20DRAFT_494240</name>
</gene>
<reference evidence="3" key="2">
    <citation type="submission" date="2023-07" db="EMBL/GenBank/DDBJ databases">
        <authorList>
            <consortium name="Lawrence Berkeley National Laboratory"/>
            <person name="Haridas S."/>
            <person name="Hensen N."/>
            <person name="Bonometti L."/>
            <person name="Westerberg I."/>
            <person name="Brannstrom I.O."/>
            <person name="Guillou S."/>
            <person name="Cros-Aarteil S."/>
            <person name="Calhoun S."/>
            <person name="Kuo A."/>
            <person name="Mondo S."/>
            <person name="Pangilinan J."/>
            <person name="Riley R."/>
            <person name="LaButti K."/>
            <person name="Andreopoulos B."/>
            <person name="Lipzen A."/>
            <person name="Chen C."/>
            <person name="Yanf M."/>
            <person name="Daum C."/>
            <person name="Ng V."/>
            <person name="Clum A."/>
            <person name="Steindorff A."/>
            <person name="Ohm R."/>
            <person name="Martin F."/>
            <person name="Silar P."/>
            <person name="Natvig D."/>
            <person name="Lalanne C."/>
            <person name="Gautier V."/>
            <person name="Ament-velasquez S.L."/>
            <person name="Kruys A."/>
            <person name="Hutchinson M.I."/>
            <person name="Powell A.J."/>
            <person name="Barry K."/>
            <person name="Miller A.N."/>
            <person name="Grigoriev I.V."/>
            <person name="Debuchy R."/>
            <person name="Gladieux P."/>
            <person name="Thoren M.H."/>
            <person name="Johannesson H."/>
        </authorList>
    </citation>
    <scope>NUCLEOTIDE SEQUENCE</scope>
    <source>
        <strain evidence="3">FGSC 1904</strain>
    </source>
</reference>
<sequence>MVFWVYFLGPSCIIVRIIAVGPGPMSGYVNPRMLDASNAFMDDPGNAQFFESEQQMSGNVQSSGPPQHSPPSFLPWSSSDVSMFERPQQGQQDWDQQGPISMGVDNRIESFDSVRDAMGIDEEMYTTSSSSSRSSVLQQVASETPLFGPSMITPAPQPQSEQRPAAVGGFHHGWNNVQSLILRGMHREQHAKDRMEAIRDWIAEKTEGVKMAATNLSQRIARMKEKLVPRDGERAREAVEAAQTHLNAVLKEYGYAPEQVQDGDQQMKDVLNLAQLEFDSGIVTGLQNAVFILEASREFKANDLGSLEN</sequence>
<comment type="caution">
    <text evidence="3">The sequence shown here is derived from an EMBL/GenBank/DDBJ whole genome shotgun (WGS) entry which is preliminary data.</text>
</comment>
<feature type="chain" id="PRO_5042216455" evidence="2">
    <location>
        <begin position="20"/>
        <end position="309"/>
    </location>
</feature>
<evidence type="ECO:0000313" key="3">
    <source>
        <dbReference type="EMBL" id="KAK3400466.1"/>
    </source>
</evidence>
<reference evidence="3" key="1">
    <citation type="journal article" date="2023" name="Mol. Phylogenet. Evol.">
        <title>Genome-scale phylogeny and comparative genomics of the fungal order Sordariales.</title>
        <authorList>
            <person name="Hensen N."/>
            <person name="Bonometti L."/>
            <person name="Westerberg I."/>
            <person name="Brannstrom I.O."/>
            <person name="Guillou S."/>
            <person name="Cros-Aarteil S."/>
            <person name="Calhoun S."/>
            <person name="Haridas S."/>
            <person name="Kuo A."/>
            <person name="Mondo S."/>
            <person name="Pangilinan J."/>
            <person name="Riley R."/>
            <person name="LaButti K."/>
            <person name="Andreopoulos B."/>
            <person name="Lipzen A."/>
            <person name="Chen C."/>
            <person name="Yan M."/>
            <person name="Daum C."/>
            <person name="Ng V."/>
            <person name="Clum A."/>
            <person name="Steindorff A."/>
            <person name="Ohm R.A."/>
            <person name="Martin F."/>
            <person name="Silar P."/>
            <person name="Natvig D.O."/>
            <person name="Lalanne C."/>
            <person name="Gautier V."/>
            <person name="Ament-Velasquez S.L."/>
            <person name="Kruys A."/>
            <person name="Hutchinson M.I."/>
            <person name="Powell A.J."/>
            <person name="Barry K."/>
            <person name="Miller A.N."/>
            <person name="Grigoriev I.V."/>
            <person name="Debuchy R."/>
            <person name="Gladieux P."/>
            <person name="Hiltunen Thoren M."/>
            <person name="Johannesson H."/>
        </authorList>
    </citation>
    <scope>NUCLEOTIDE SEQUENCE</scope>
    <source>
        <strain evidence="3">FGSC 1904</strain>
    </source>
</reference>
<dbReference type="AlphaFoldDB" id="A0AAE0PIG3"/>
<organism evidence="3 4">
    <name type="scientific">Sordaria brevicollis</name>
    <dbReference type="NCBI Taxonomy" id="83679"/>
    <lineage>
        <taxon>Eukaryota</taxon>
        <taxon>Fungi</taxon>
        <taxon>Dikarya</taxon>
        <taxon>Ascomycota</taxon>
        <taxon>Pezizomycotina</taxon>
        <taxon>Sordariomycetes</taxon>
        <taxon>Sordariomycetidae</taxon>
        <taxon>Sordariales</taxon>
        <taxon>Sordariaceae</taxon>
        <taxon>Sordaria</taxon>
    </lineage>
</organism>
<keyword evidence="2" id="KW-0732">Signal</keyword>
<name>A0AAE0PIG3_SORBR</name>
<dbReference type="Proteomes" id="UP001281003">
    <property type="component" value="Unassembled WGS sequence"/>
</dbReference>
<evidence type="ECO:0000256" key="2">
    <source>
        <dbReference type="SAM" id="SignalP"/>
    </source>
</evidence>
<proteinExistence type="predicted"/>
<protein>
    <submittedName>
        <fullName evidence="3">Uncharacterized protein</fullName>
    </submittedName>
</protein>